<gene>
    <name evidence="1" type="ORF">POL68_22830</name>
</gene>
<dbReference type="Proteomes" id="UP001221838">
    <property type="component" value="Unassembled WGS sequence"/>
</dbReference>
<keyword evidence="2" id="KW-1185">Reference proteome</keyword>
<organism evidence="1 2">
    <name type="scientific">Stigmatella ashevillensis</name>
    <dbReference type="NCBI Taxonomy" id="2995309"/>
    <lineage>
        <taxon>Bacteria</taxon>
        <taxon>Pseudomonadati</taxon>
        <taxon>Myxococcota</taxon>
        <taxon>Myxococcia</taxon>
        <taxon>Myxococcales</taxon>
        <taxon>Cystobacterineae</taxon>
        <taxon>Archangiaceae</taxon>
        <taxon>Stigmatella</taxon>
    </lineage>
</organism>
<protein>
    <submittedName>
        <fullName evidence="1">Uncharacterized protein</fullName>
    </submittedName>
</protein>
<dbReference type="EMBL" id="JAQNDM010000002">
    <property type="protein sequence ID" value="MDC0711323.1"/>
    <property type="molecule type" value="Genomic_DNA"/>
</dbReference>
<sequence>MSYSFLARFDTTQHALPLILDKLAGLLDEMGIRFQGQVTRLVEYKGWPTVDVASDPVQVEKWGDIAKVASQWWGLGLYCSSSMLARRLGRGDWMEVDFRLFRASNGKWTLSYAESKAAQQHRLEVEEAANELYELQLRLCAVLGFQLSVYDEEDDDLTPSPTVKEIEHRLEQCARGALGCSIVLSTAAMDFERAKALAGTRARVVRFSTGYTLFPFLLPDERVSQIQP</sequence>
<proteinExistence type="predicted"/>
<accession>A0ABT5DCH8</accession>
<name>A0ABT5DCH8_9BACT</name>
<dbReference type="RefSeq" id="WP_272141279.1">
    <property type="nucleotide sequence ID" value="NZ_JAQNDM010000002.1"/>
</dbReference>
<evidence type="ECO:0000313" key="2">
    <source>
        <dbReference type="Proteomes" id="UP001221838"/>
    </source>
</evidence>
<evidence type="ECO:0000313" key="1">
    <source>
        <dbReference type="EMBL" id="MDC0711323.1"/>
    </source>
</evidence>
<comment type="caution">
    <text evidence="1">The sequence shown here is derived from an EMBL/GenBank/DDBJ whole genome shotgun (WGS) entry which is preliminary data.</text>
</comment>
<reference evidence="1 2" key="1">
    <citation type="submission" date="2022-11" db="EMBL/GenBank/DDBJ databases">
        <title>Minimal conservation of predation-associated metabolite biosynthetic gene clusters underscores biosynthetic potential of Myxococcota including descriptions for ten novel species: Archangium lansinium sp. nov., Myxococcus landrumus sp. nov., Nannocystis bai.</title>
        <authorList>
            <person name="Ahearne A."/>
            <person name="Stevens C."/>
            <person name="Dowd S."/>
        </authorList>
    </citation>
    <scope>NUCLEOTIDE SEQUENCE [LARGE SCALE GENOMIC DNA]</scope>
    <source>
        <strain evidence="1 2">NCWAL01</strain>
    </source>
</reference>